<proteinExistence type="predicted"/>
<dbReference type="AlphaFoldDB" id="A0A9J6AVF5"/>
<protein>
    <submittedName>
        <fullName evidence="1">Uncharacterized protein</fullName>
    </submittedName>
</protein>
<keyword evidence="2" id="KW-1185">Reference proteome</keyword>
<sequence>MGRFGRECQLALLLSSKRTSTKNLGKNETIAHENRQNGGFTCFEVRLTFKMGRFGLEGQLPL</sequence>
<evidence type="ECO:0000313" key="1">
    <source>
        <dbReference type="EMBL" id="KAG5628345.1"/>
    </source>
</evidence>
<dbReference type="Proteomes" id="UP000824120">
    <property type="component" value="Chromosome 1"/>
</dbReference>
<reference evidence="1 2" key="1">
    <citation type="submission" date="2020-09" db="EMBL/GenBank/DDBJ databases">
        <title>De no assembly of potato wild relative species, Solanum commersonii.</title>
        <authorList>
            <person name="Cho K."/>
        </authorList>
    </citation>
    <scope>NUCLEOTIDE SEQUENCE [LARGE SCALE GENOMIC DNA]</scope>
    <source>
        <strain evidence="1">LZ3.2</strain>
        <tissue evidence="1">Leaf</tissue>
    </source>
</reference>
<accession>A0A9J6AVF5</accession>
<dbReference type="EMBL" id="JACXVP010000001">
    <property type="protein sequence ID" value="KAG5628345.1"/>
    <property type="molecule type" value="Genomic_DNA"/>
</dbReference>
<name>A0A9J6AVF5_SOLCO</name>
<gene>
    <name evidence="1" type="ORF">H5410_000062</name>
</gene>
<comment type="caution">
    <text evidence="1">The sequence shown here is derived from an EMBL/GenBank/DDBJ whole genome shotgun (WGS) entry which is preliminary data.</text>
</comment>
<organism evidence="1 2">
    <name type="scientific">Solanum commersonii</name>
    <name type="common">Commerson's wild potato</name>
    <name type="synonym">Commerson's nightshade</name>
    <dbReference type="NCBI Taxonomy" id="4109"/>
    <lineage>
        <taxon>Eukaryota</taxon>
        <taxon>Viridiplantae</taxon>
        <taxon>Streptophyta</taxon>
        <taxon>Embryophyta</taxon>
        <taxon>Tracheophyta</taxon>
        <taxon>Spermatophyta</taxon>
        <taxon>Magnoliopsida</taxon>
        <taxon>eudicotyledons</taxon>
        <taxon>Gunneridae</taxon>
        <taxon>Pentapetalae</taxon>
        <taxon>asterids</taxon>
        <taxon>lamiids</taxon>
        <taxon>Solanales</taxon>
        <taxon>Solanaceae</taxon>
        <taxon>Solanoideae</taxon>
        <taxon>Solaneae</taxon>
        <taxon>Solanum</taxon>
    </lineage>
</organism>
<evidence type="ECO:0000313" key="2">
    <source>
        <dbReference type="Proteomes" id="UP000824120"/>
    </source>
</evidence>